<dbReference type="GeneID" id="110303950"/>
<gene>
    <name evidence="13" type="primary">Ado</name>
</gene>
<dbReference type="Proteomes" id="UP000515126">
    <property type="component" value="Chromosome 10"/>
</dbReference>
<dbReference type="PANTHER" id="PTHR22966">
    <property type="entry name" value="2-AMINOETHANETHIOL DIOXYGENASE"/>
    <property type="match status" value="1"/>
</dbReference>
<evidence type="ECO:0000313" key="13">
    <source>
        <dbReference type="RefSeq" id="XP_029338696.1"/>
    </source>
</evidence>
<proteinExistence type="predicted"/>
<comment type="catalytic activity">
    <reaction evidence="8">
        <text>cysteamine + O2 = hypotaurine + H(+)</text>
        <dbReference type="Rhea" id="RHEA:14409"/>
        <dbReference type="ChEBI" id="CHEBI:15378"/>
        <dbReference type="ChEBI" id="CHEBI:15379"/>
        <dbReference type="ChEBI" id="CHEBI:57853"/>
        <dbReference type="ChEBI" id="CHEBI:58029"/>
        <dbReference type="EC" id="1.13.11.19"/>
    </reaction>
    <physiologicalReaction direction="left-to-right" evidence="8">
        <dbReference type="Rhea" id="RHEA:14410"/>
    </physiologicalReaction>
</comment>
<organism evidence="12 13">
    <name type="scientific">Mus caroli</name>
    <name type="common">Ryukyu mouse</name>
    <name type="synonym">Ricefield mouse</name>
    <dbReference type="NCBI Taxonomy" id="10089"/>
    <lineage>
        <taxon>Eukaryota</taxon>
        <taxon>Metazoa</taxon>
        <taxon>Chordata</taxon>
        <taxon>Craniata</taxon>
        <taxon>Vertebrata</taxon>
        <taxon>Euteleostomi</taxon>
        <taxon>Mammalia</taxon>
        <taxon>Eutheria</taxon>
        <taxon>Euarchontoglires</taxon>
        <taxon>Glires</taxon>
        <taxon>Rodentia</taxon>
        <taxon>Myomorpha</taxon>
        <taxon>Muroidea</taxon>
        <taxon>Muridae</taxon>
        <taxon>Murinae</taxon>
        <taxon>Mus</taxon>
        <taxon>Mus</taxon>
    </lineage>
</organism>
<comment type="cofactor">
    <cofactor evidence="1">
        <name>Fe cation</name>
        <dbReference type="ChEBI" id="CHEBI:24875"/>
    </cofactor>
</comment>
<evidence type="ECO:0000256" key="1">
    <source>
        <dbReference type="ARBA" id="ARBA00001962"/>
    </source>
</evidence>
<evidence type="ECO:0000256" key="5">
    <source>
        <dbReference type="ARBA" id="ARBA00023002"/>
    </source>
</evidence>
<dbReference type="GO" id="GO:0047800">
    <property type="term" value="F:cysteamine dioxygenase activity"/>
    <property type="evidence" value="ECO:0007669"/>
    <property type="project" value="UniProtKB-EC"/>
</dbReference>
<evidence type="ECO:0000256" key="10">
    <source>
        <dbReference type="ARBA" id="ARBA00068423"/>
    </source>
</evidence>
<dbReference type="InterPro" id="IPR011051">
    <property type="entry name" value="RmlC_Cupin_sf"/>
</dbReference>
<dbReference type="InterPro" id="IPR012864">
    <property type="entry name" value="PCO/ADO"/>
</dbReference>
<dbReference type="SUPFAM" id="SSF51182">
    <property type="entry name" value="RmlC-like cupins"/>
    <property type="match status" value="1"/>
</dbReference>
<dbReference type="GO" id="GO:0005506">
    <property type="term" value="F:iron ion binding"/>
    <property type="evidence" value="ECO:0007669"/>
    <property type="project" value="Ensembl"/>
</dbReference>
<dbReference type="GO" id="GO:0071456">
    <property type="term" value="P:cellular response to hypoxia"/>
    <property type="evidence" value="ECO:0007669"/>
    <property type="project" value="Ensembl"/>
</dbReference>
<evidence type="ECO:0000256" key="2">
    <source>
        <dbReference type="ARBA" id="ARBA00011245"/>
    </source>
</evidence>
<evidence type="ECO:0000256" key="11">
    <source>
        <dbReference type="ARBA" id="ARBA00078191"/>
    </source>
</evidence>
<accession>A0A6P7RT08</accession>
<keyword evidence="4 13" id="KW-0223">Dioxygenase</keyword>
<keyword evidence="5" id="KW-0560">Oxidoreductase</keyword>
<dbReference type="CDD" id="cd20289">
    <property type="entry name" value="cupin_ADO"/>
    <property type="match status" value="1"/>
</dbReference>
<evidence type="ECO:0000256" key="4">
    <source>
        <dbReference type="ARBA" id="ARBA00022964"/>
    </source>
</evidence>
<protein>
    <recommendedName>
        <fullName evidence="10">2-aminoethanethiol dioxygenase</fullName>
        <ecNumber evidence="9">1.13.11.19</ecNumber>
    </recommendedName>
    <alternativeName>
        <fullName evidence="11">Cysteamine dioxygenase</fullName>
    </alternativeName>
</protein>
<evidence type="ECO:0000256" key="7">
    <source>
        <dbReference type="ARBA" id="ARBA00050494"/>
    </source>
</evidence>
<dbReference type="CTD" id="84890"/>
<keyword evidence="6" id="KW-0408">Iron</keyword>
<evidence type="ECO:0000313" key="12">
    <source>
        <dbReference type="Proteomes" id="UP000515126"/>
    </source>
</evidence>
<sequence length="305" mass="33485">MPRDNMASLIQRIARQACLTFRGGSTGSEGPAPGFPENLSLLKSLLTQVRAEDLNIAPRKALPQPLPRNLPPVTYMHIYETEGFSLGVFLLKSGTCIPLHDHPGMHGMLKVLYGTVRISCMDKLDTGAGHRRPPPEQQFEPPLQPLEREAVRPGVLRSRAEYTEASGPCVLTPHRDNLHQIDAVDGPAAFLDILAPPYDPDDGRDCHYYRVVEPIRPKEASGSACDLPREVWLLETPQANNFWCEGEPYPQGPTLKLLPPGELWAKDVPCPAQERPGCPLPSIRALLSLPPHLDHGFTGVTSATS</sequence>
<reference evidence="13" key="1">
    <citation type="submission" date="2025-08" db="UniProtKB">
        <authorList>
            <consortium name="RefSeq"/>
        </authorList>
    </citation>
    <scope>IDENTIFICATION</scope>
</reference>
<evidence type="ECO:0000256" key="3">
    <source>
        <dbReference type="ARBA" id="ARBA00022723"/>
    </source>
</evidence>
<keyword evidence="12" id="KW-1185">Reference proteome</keyword>
<dbReference type="EC" id="1.13.11.19" evidence="9"/>
<keyword evidence="3" id="KW-0479">Metal-binding</keyword>
<dbReference type="Gene3D" id="2.60.120.10">
    <property type="entry name" value="Jelly Rolls"/>
    <property type="match status" value="1"/>
</dbReference>
<evidence type="ECO:0000256" key="8">
    <source>
        <dbReference type="ARBA" id="ARBA00052392"/>
    </source>
</evidence>
<dbReference type="InterPro" id="IPR014710">
    <property type="entry name" value="RmlC-like_jellyroll"/>
</dbReference>
<comment type="subunit">
    <text evidence="2">Monomer.</text>
</comment>
<dbReference type="AlphaFoldDB" id="A0A6P7RT08"/>
<comment type="catalytic activity">
    <reaction evidence="7">
        <text>N-terminal L-cysteinyl-[protein] + O2 = N-terminal S-hydroxy-S-oxy-L-cysteinyl-[protein] + H(+)</text>
        <dbReference type="Rhea" id="RHEA:70895"/>
        <dbReference type="Rhea" id="RHEA-COMP:12707"/>
        <dbReference type="Rhea" id="RHEA-COMP:17973"/>
        <dbReference type="ChEBI" id="CHEBI:15378"/>
        <dbReference type="ChEBI" id="CHEBI:15379"/>
        <dbReference type="ChEBI" id="CHEBI:65250"/>
        <dbReference type="ChEBI" id="CHEBI:156254"/>
    </reaction>
    <physiologicalReaction direction="left-to-right" evidence="7">
        <dbReference type="Rhea" id="RHEA:70896"/>
    </physiologicalReaction>
</comment>
<evidence type="ECO:0000256" key="9">
    <source>
        <dbReference type="ARBA" id="ARBA00066685"/>
    </source>
</evidence>
<dbReference type="FunFam" id="2.60.120.10:FF:000096">
    <property type="entry name" value="2-aminoethanethiol dioxygenase"/>
    <property type="match status" value="1"/>
</dbReference>
<dbReference type="GO" id="GO:0005739">
    <property type="term" value="C:mitochondrion"/>
    <property type="evidence" value="ECO:0007669"/>
    <property type="project" value="TreeGrafter"/>
</dbReference>
<dbReference type="PANTHER" id="PTHR22966:SF61">
    <property type="entry name" value="2-AMINOETHANETHIOL DIOXYGENASE"/>
    <property type="match status" value="1"/>
</dbReference>
<dbReference type="Pfam" id="PF07847">
    <property type="entry name" value="PCO_ADO"/>
    <property type="match status" value="1"/>
</dbReference>
<name>A0A6P7RT08_MUSCR</name>
<dbReference type="RefSeq" id="XP_029338696.1">
    <property type="nucleotide sequence ID" value="XM_029482836.1"/>
</dbReference>
<dbReference type="KEGG" id="mcal:110303950"/>
<evidence type="ECO:0000256" key="6">
    <source>
        <dbReference type="ARBA" id="ARBA00023004"/>
    </source>
</evidence>